<sequence>MRAHLVFAHPLPDSLGAHLSHTVEAALRSRGWEIDRLELYAAAFQPALTPTERRNYYAEPQSDSDAVALQQRLARADILVLVFPTWWFGLPAILKGWFDRVWAPGFAFDQGTPIKPRLTSLKACLVVTTLGSPWWIDTLVMRRPVRRILKTAILGACAPQARFTMLSLHAAENVDAARLGRFGTRIARAVETL</sequence>
<comment type="similarity">
    <text evidence="1">Belongs to the NAD(P)H dehydrogenase (quinone) family.</text>
</comment>
<dbReference type="InterPro" id="IPR051545">
    <property type="entry name" value="NAD(P)H_dehydrogenase_qn"/>
</dbReference>
<dbReference type="GO" id="GO:0016491">
    <property type="term" value="F:oxidoreductase activity"/>
    <property type="evidence" value="ECO:0007669"/>
    <property type="project" value="UniProtKB-KW"/>
</dbReference>
<reference evidence="5" key="1">
    <citation type="journal article" date="2019" name="Int. J. Syst. Evol. Microbiol.">
        <title>The Global Catalogue of Microorganisms (GCM) 10K type strain sequencing project: providing services to taxonomists for standard genome sequencing and annotation.</title>
        <authorList>
            <consortium name="The Broad Institute Genomics Platform"/>
            <consortium name="The Broad Institute Genome Sequencing Center for Infectious Disease"/>
            <person name="Wu L."/>
            <person name="Ma J."/>
        </authorList>
    </citation>
    <scope>NUCLEOTIDE SEQUENCE [LARGE SCALE GENOMIC DNA]</scope>
    <source>
        <strain evidence="5">CCM 7427</strain>
    </source>
</reference>
<evidence type="ECO:0000313" key="4">
    <source>
        <dbReference type="EMBL" id="MFD2648163.1"/>
    </source>
</evidence>
<dbReference type="RefSeq" id="WP_386833251.1">
    <property type="nucleotide sequence ID" value="NZ_JBHUNP010000001.1"/>
</dbReference>
<dbReference type="Proteomes" id="UP001597521">
    <property type="component" value="Unassembled WGS sequence"/>
</dbReference>
<evidence type="ECO:0000256" key="1">
    <source>
        <dbReference type="ARBA" id="ARBA00006252"/>
    </source>
</evidence>
<keyword evidence="5" id="KW-1185">Reference proteome</keyword>
<dbReference type="InterPro" id="IPR029039">
    <property type="entry name" value="Flavoprotein-like_sf"/>
</dbReference>
<dbReference type="EMBL" id="JBHUNP010000001">
    <property type="protein sequence ID" value="MFD2648163.1"/>
    <property type="molecule type" value="Genomic_DNA"/>
</dbReference>
<dbReference type="SUPFAM" id="SSF52218">
    <property type="entry name" value="Flavoproteins"/>
    <property type="match status" value="1"/>
</dbReference>
<evidence type="ECO:0000256" key="2">
    <source>
        <dbReference type="ARBA" id="ARBA00023002"/>
    </source>
</evidence>
<dbReference type="Gene3D" id="3.40.50.360">
    <property type="match status" value="1"/>
</dbReference>
<dbReference type="EC" id="1.6.99.-" evidence="4"/>
<dbReference type="PANTHER" id="PTHR10204">
    <property type="entry name" value="NAD P H OXIDOREDUCTASE-RELATED"/>
    <property type="match status" value="1"/>
</dbReference>
<gene>
    <name evidence="4" type="ORF">ACFSX5_10210</name>
</gene>
<dbReference type="PANTHER" id="PTHR10204:SF34">
    <property type="entry name" value="NAD(P)H DEHYDROGENASE [QUINONE] 1 ISOFORM 1"/>
    <property type="match status" value="1"/>
</dbReference>
<proteinExistence type="inferred from homology"/>
<accession>A0ABW5QKA9</accession>
<dbReference type="Pfam" id="PF02525">
    <property type="entry name" value="Flavodoxin_2"/>
    <property type="match status" value="1"/>
</dbReference>
<dbReference type="EC" id="1.-.-.-" evidence="4"/>
<organism evidence="4 5">
    <name type="scientific">Devosia albogilva</name>
    <dbReference type="NCBI Taxonomy" id="429726"/>
    <lineage>
        <taxon>Bacteria</taxon>
        <taxon>Pseudomonadati</taxon>
        <taxon>Pseudomonadota</taxon>
        <taxon>Alphaproteobacteria</taxon>
        <taxon>Hyphomicrobiales</taxon>
        <taxon>Devosiaceae</taxon>
        <taxon>Devosia</taxon>
    </lineage>
</organism>
<protein>
    <submittedName>
        <fullName evidence="4">NAD(P)H-dependent oxidoreductase</fullName>
        <ecNumber evidence="4">1.-.-.-</ecNumber>
        <ecNumber evidence="4">1.6.99.-</ecNumber>
    </submittedName>
</protein>
<name>A0ABW5QKA9_9HYPH</name>
<evidence type="ECO:0000313" key="5">
    <source>
        <dbReference type="Proteomes" id="UP001597521"/>
    </source>
</evidence>
<keyword evidence="2 4" id="KW-0560">Oxidoreductase</keyword>
<evidence type="ECO:0000259" key="3">
    <source>
        <dbReference type="Pfam" id="PF02525"/>
    </source>
</evidence>
<dbReference type="InterPro" id="IPR003680">
    <property type="entry name" value="Flavodoxin_fold"/>
</dbReference>
<comment type="caution">
    <text evidence="4">The sequence shown here is derived from an EMBL/GenBank/DDBJ whole genome shotgun (WGS) entry which is preliminary data.</text>
</comment>
<feature type="domain" description="Flavodoxin-like fold" evidence="3">
    <location>
        <begin position="1"/>
        <end position="135"/>
    </location>
</feature>